<sequence length="97" mass="11035">MSRLSSVFSRPFMLKQLVCDNLSVQKRYYHRKSKPFLVQLLSNDTPKLGKLGDVIPISRGYYRNVLFLKKQALAVSAVDLKGETEQESASTKGQKRT</sequence>
<evidence type="ECO:0000259" key="4">
    <source>
        <dbReference type="Pfam" id="PF01281"/>
    </source>
</evidence>
<proteinExistence type="inferred from homology"/>
<protein>
    <submittedName>
        <fullName evidence="5">Ribosomal protein subunit L9</fullName>
    </submittedName>
</protein>
<dbReference type="eggNOG" id="KOG4607">
    <property type="taxonomic scope" value="Eukaryota"/>
</dbReference>
<dbReference type="RefSeq" id="XP_013023912.1">
    <property type="nucleotide sequence ID" value="XM_013168458.1"/>
</dbReference>
<dbReference type="OrthoDB" id="5555409at2759"/>
<dbReference type="AlphaFoldDB" id="S9VU95"/>
<keyword evidence="2 5" id="KW-0689">Ribosomal protein</keyword>
<keyword evidence="3" id="KW-0687">Ribonucleoprotein</keyword>
<evidence type="ECO:0000313" key="6">
    <source>
        <dbReference type="Proteomes" id="UP000015464"/>
    </source>
</evidence>
<accession>S9VU95</accession>
<reference evidence="5 6" key="1">
    <citation type="journal article" date="2011" name="Science">
        <title>Comparative functional genomics of the fission yeasts.</title>
        <authorList>
            <person name="Rhind N."/>
            <person name="Chen Z."/>
            <person name="Yassour M."/>
            <person name="Thompson D.A."/>
            <person name="Haas B.J."/>
            <person name="Habib N."/>
            <person name="Wapinski I."/>
            <person name="Roy S."/>
            <person name="Lin M.F."/>
            <person name="Heiman D.I."/>
            <person name="Young S.K."/>
            <person name="Furuya K."/>
            <person name="Guo Y."/>
            <person name="Pidoux A."/>
            <person name="Chen H.M."/>
            <person name="Robbertse B."/>
            <person name="Goldberg J.M."/>
            <person name="Aoki K."/>
            <person name="Bayne E.H."/>
            <person name="Berlin A.M."/>
            <person name="Desjardins C.A."/>
            <person name="Dobbs E."/>
            <person name="Dukaj L."/>
            <person name="Fan L."/>
            <person name="FitzGerald M.G."/>
            <person name="French C."/>
            <person name="Gujja S."/>
            <person name="Hansen K."/>
            <person name="Keifenheim D."/>
            <person name="Levin J.Z."/>
            <person name="Mosher R.A."/>
            <person name="Mueller C.A."/>
            <person name="Pfiffner J."/>
            <person name="Priest M."/>
            <person name="Russ C."/>
            <person name="Smialowska A."/>
            <person name="Swoboda P."/>
            <person name="Sykes S.M."/>
            <person name="Vaughn M."/>
            <person name="Vengrova S."/>
            <person name="Yoder R."/>
            <person name="Zeng Q."/>
            <person name="Allshire R."/>
            <person name="Baulcombe D."/>
            <person name="Birren B.W."/>
            <person name="Brown W."/>
            <person name="Ekwall K."/>
            <person name="Kellis M."/>
            <person name="Leatherwood J."/>
            <person name="Levin H."/>
            <person name="Margalit H."/>
            <person name="Martienssen R."/>
            <person name="Nieduszynski C.A."/>
            <person name="Spatafora J.W."/>
            <person name="Friedman N."/>
            <person name="Dalgaard J.Z."/>
            <person name="Baumann P."/>
            <person name="Niki H."/>
            <person name="Regev A."/>
            <person name="Nusbaum C."/>
        </authorList>
    </citation>
    <scope>NUCLEOTIDE SEQUENCE [LARGE SCALE GENOMIC DNA]</scope>
    <source>
        <strain evidence="6">OY26 / ATCC MYA-4695 / CBS 11777 / NBRC 106824 / NRRL Y48691</strain>
    </source>
</reference>
<organism evidence="5 6">
    <name type="scientific">Schizosaccharomyces cryophilus (strain OY26 / ATCC MYA-4695 / CBS 11777 / NBRC 106824 / NRRL Y48691)</name>
    <name type="common">Fission yeast</name>
    <dbReference type="NCBI Taxonomy" id="653667"/>
    <lineage>
        <taxon>Eukaryota</taxon>
        <taxon>Fungi</taxon>
        <taxon>Dikarya</taxon>
        <taxon>Ascomycota</taxon>
        <taxon>Taphrinomycotina</taxon>
        <taxon>Schizosaccharomycetes</taxon>
        <taxon>Schizosaccharomycetales</taxon>
        <taxon>Schizosaccharomycetaceae</taxon>
        <taxon>Schizosaccharomyces</taxon>
    </lineage>
</organism>
<feature type="domain" description="Ribosomal protein L9" evidence="4">
    <location>
        <begin position="41"/>
        <end position="78"/>
    </location>
</feature>
<evidence type="ECO:0000256" key="3">
    <source>
        <dbReference type="ARBA" id="ARBA00023274"/>
    </source>
</evidence>
<keyword evidence="6" id="KW-1185">Reference proteome</keyword>
<dbReference type="GO" id="GO:0005840">
    <property type="term" value="C:ribosome"/>
    <property type="evidence" value="ECO:0007669"/>
    <property type="project" value="UniProtKB-KW"/>
</dbReference>
<dbReference type="Pfam" id="PF01281">
    <property type="entry name" value="Ribosomal_L9_N"/>
    <property type="match status" value="1"/>
</dbReference>
<dbReference type="HOGENOM" id="CLU_2347899_0_0_1"/>
<dbReference type="GO" id="GO:1990904">
    <property type="term" value="C:ribonucleoprotein complex"/>
    <property type="evidence" value="ECO:0007669"/>
    <property type="project" value="UniProtKB-KW"/>
</dbReference>
<dbReference type="Proteomes" id="UP000015464">
    <property type="component" value="Unassembled WGS sequence"/>
</dbReference>
<dbReference type="GeneID" id="25036839"/>
<comment type="similarity">
    <text evidence="1">Belongs to the bacterial ribosomal protein bL9 family.</text>
</comment>
<name>S9VU95_SCHCR</name>
<evidence type="ECO:0000313" key="5">
    <source>
        <dbReference type="EMBL" id="EPY51343.1"/>
    </source>
</evidence>
<dbReference type="STRING" id="653667.S9VU95"/>
<dbReference type="InterPro" id="IPR009027">
    <property type="entry name" value="Ribosomal_bL9/RNase_H1_N"/>
</dbReference>
<dbReference type="Gene3D" id="3.40.5.10">
    <property type="entry name" value="Ribosomal protein L9, N-terminal domain"/>
    <property type="match status" value="1"/>
</dbReference>
<dbReference type="SUPFAM" id="SSF55658">
    <property type="entry name" value="L9 N-domain-like"/>
    <property type="match status" value="1"/>
</dbReference>
<dbReference type="InterPro" id="IPR020070">
    <property type="entry name" value="Ribosomal_bL9_N"/>
</dbReference>
<dbReference type="InterPro" id="IPR036935">
    <property type="entry name" value="Ribosomal_bL9_N_sf"/>
</dbReference>
<gene>
    <name evidence="5" type="ORF">SPOG_02516</name>
</gene>
<evidence type="ECO:0000256" key="1">
    <source>
        <dbReference type="ARBA" id="ARBA00010605"/>
    </source>
</evidence>
<evidence type="ECO:0000256" key="2">
    <source>
        <dbReference type="ARBA" id="ARBA00022980"/>
    </source>
</evidence>
<dbReference type="EMBL" id="KE546991">
    <property type="protein sequence ID" value="EPY51343.1"/>
    <property type="molecule type" value="Genomic_DNA"/>
</dbReference>